<accession>A0A1I2WF49</accession>
<organism evidence="3 4">
    <name type="scientific">Pedobacter insulae</name>
    <dbReference type="NCBI Taxonomy" id="414048"/>
    <lineage>
        <taxon>Bacteria</taxon>
        <taxon>Pseudomonadati</taxon>
        <taxon>Bacteroidota</taxon>
        <taxon>Sphingobacteriia</taxon>
        <taxon>Sphingobacteriales</taxon>
        <taxon>Sphingobacteriaceae</taxon>
        <taxon>Pedobacter</taxon>
    </lineage>
</organism>
<dbReference type="Gene3D" id="2.160.20.10">
    <property type="entry name" value="Single-stranded right-handed beta-helix, Pectin lyase-like"/>
    <property type="match status" value="1"/>
</dbReference>
<evidence type="ECO:0000313" key="3">
    <source>
        <dbReference type="EMBL" id="SFG99935.1"/>
    </source>
</evidence>
<evidence type="ECO:0000256" key="1">
    <source>
        <dbReference type="SAM" id="SignalP"/>
    </source>
</evidence>
<dbReference type="Proteomes" id="UP000199666">
    <property type="component" value="Unassembled WGS sequence"/>
</dbReference>
<feature type="chain" id="PRO_5011532452" evidence="1">
    <location>
        <begin position="22"/>
        <end position="493"/>
    </location>
</feature>
<feature type="domain" description="SAND" evidence="2">
    <location>
        <begin position="414"/>
        <end position="493"/>
    </location>
</feature>
<dbReference type="GO" id="GO:0003677">
    <property type="term" value="F:DNA binding"/>
    <property type="evidence" value="ECO:0007669"/>
    <property type="project" value="InterPro"/>
</dbReference>
<name>A0A1I2WF49_9SPHI</name>
<dbReference type="EMBL" id="FOPP01000004">
    <property type="protein sequence ID" value="SFG99935.1"/>
    <property type="molecule type" value="Genomic_DNA"/>
</dbReference>
<dbReference type="InterPro" id="IPR012334">
    <property type="entry name" value="Pectin_lyas_fold"/>
</dbReference>
<dbReference type="PROSITE" id="PS50864">
    <property type="entry name" value="SAND"/>
    <property type="match status" value="1"/>
</dbReference>
<dbReference type="RefSeq" id="WP_090992986.1">
    <property type="nucleotide sequence ID" value="NZ_FOPP01000004.1"/>
</dbReference>
<dbReference type="STRING" id="414048.SAMN04489864_10413"/>
<dbReference type="SUPFAM" id="SSF51126">
    <property type="entry name" value="Pectin lyase-like"/>
    <property type="match status" value="1"/>
</dbReference>
<dbReference type="Pfam" id="PF13229">
    <property type="entry name" value="Beta_helix"/>
    <property type="match status" value="1"/>
</dbReference>
<dbReference type="InterPro" id="IPR000770">
    <property type="entry name" value="SAND_dom"/>
</dbReference>
<keyword evidence="4" id="KW-1185">Reference proteome</keyword>
<protein>
    <submittedName>
        <fullName evidence="3">Right handed beta helix region</fullName>
    </submittedName>
</protein>
<keyword evidence="1" id="KW-0732">Signal</keyword>
<evidence type="ECO:0000259" key="2">
    <source>
        <dbReference type="PROSITE" id="PS50864"/>
    </source>
</evidence>
<feature type="signal peptide" evidence="1">
    <location>
        <begin position="1"/>
        <end position="21"/>
    </location>
</feature>
<reference evidence="3 4" key="1">
    <citation type="submission" date="2016-10" db="EMBL/GenBank/DDBJ databases">
        <authorList>
            <person name="de Groot N.N."/>
        </authorList>
    </citation>
    <scope>NUCLEOTIDE SEQUENCE [LARGE SCALE GENOMIC DNA]</scope>
    <source>
        <strain evidence="3 4">DSM 18684</strain>
    </source>
</reference>
<sequence length="493" mass="54393">MKVISVVIWSALSLAIMLAFNAPGNKGKSKTYYVNATTGNDENSGSSPTNAWKTLTKINAQVFQPGDIIRLKCNEFWEGQLVLQGSGTPNRPITLSSYGKGKKPIIDGKGKVDQIILLKNIEGWHIDNLELTNKAASVGNRTGILVTSLANELKQHFRFTNLYIHDIMGDYSFETKGKNTGGIGLIGGENTKFNDIIIENCEIGNINRVGIFTNLTKGNNAKRGNRPFTKLIIRNNKIHHCAGDGAIIRYAFQPIISHNLAYENHNGPENLVKHGVALWCRSTDEARFEYNEVHHTRGGMDGQAFDADLDSYRTVVQYNYSHDNEGGFMLVYGSSSESIVRYNLSVNDGVKGKHIFDFPVWTKPRGSGIFHNNTVVLPKDAAVVVADEALPTSVFYNNIFYQQGDGTLVTESEGETAQFINNAYYGFAKPSQIGDTAAILDKNLFIKTTNGIKVKSIGVDVKEVAKNYWLSPSEVNFKGKRIGVKNWGVGAFH</sequence>
<evidence type="ECO:0000313" key="4">
    <source>
        <dbReference type="Proteomes" id="UP000199666"/>
    </source>
</evidence>
<dbReference type="AlphaFoldDB" id="A0A1I2WF49"/>
<gene>
    <name evidence="3" type="ORF">SAMN04489864_10413</name>
</gene>
<dbReference type="InterPro" id="IPR039448">
    <property type="entry name" value="Beta_helix"/>
</dbReference>
<dbReference type="OrthoDB" id="3333873at2"/>
<proteinExistence type="predicted"/>
<dbReference type="InterPro" id="IPR011050">
    <property type="entry name" value="Pectin_lyase_fold/virulence"/>
</dbReference>